<evidence type="ECO:0000313" key="8">
    <source>
        <dbReference type="Proteomes" id="UP000823598"/>
    </source>
</evidence>
<comment type="caution">
    <text evidence="7">The sequence shown here is derived from an EMBL/GenBank/DDBJ whole genome shotgun (WGS) entry which is preliminary data.</text>
</comment>
<name>A0A9D9NKJ5_9BACT</name>
<dbReference type="NCBIfam" id="TIGR01069">
    <property type="entry name" value="mutS2"/>
    <property type="match status" value="1"/>
</dbReference>
<accession>A0A9D9NKJ5</accession>
<evidence type="ECO:0000256" key="2">
    <source>
        <dbReference type="ARBA" id="ARBA00022840"/>
    </source>
</evidence>
<dbReference type="GO" id="GO:0045910">
    <property type="term" value="P:negative regulation of DNA recombination"/>
    <property type="evidence" value="ECO:0007669"/>
    <property type="project" value="InterPro"/>
</dbReference>
<dbReference type="InterPro" id="IPR045076">
    <property type="entry name" value="MutS"/>
</dbReference>
<organism evidence="7 8">
    <name type="scientific">Candidatus Limisoma faecipullorum</name>
    <dbReference type="NCBI Taxonomy" id="2840854"/>
    <lineage>
        <taxon>Bacteria</taxon>
        <taxon>Pseudomonadati</taxon>
        <taxon>Bacteroidota</taxon>
        <taxon>Bacteroidia</taxon>
        <taxon>Bacteroidales</taxon>
        <taxon>Candidatus Limisoma</taxon>
    </lineage>
</organism>
<keyword evidence="1" id="KW-0547">Nucleotide-binding</keyword>
<dbReference type="FunFam" id="3.40.50.300:FF:001531">
    <property type="entry name" value="Endonuclease MutS2"/>
    <property type="match status" value="1"/>
</dbReference>
<feature type="domain" description="DNA mismatch repair protein MutS core" evidence="5">
    <location>
        <begin position="1"/>
        <end position="282"/>
    </location>
</feature>
<dbReference type="PANTHER" id="PTHR48466:SF2">
    <property type="entry name" value="OS10G0509000 PROTEIN"/>
    <property type="match status" value="1"/>
</dbReference>
<dbReference type="Pfam" id="PF00488">
    <property type="entry name" value="MutS_V"/>
    <property type="match status" value="1"/>
</dbReference>
<dbReference type="GO" id="GO:0016887">
    <property type="term" value="F:ATP hydrolysis activity"/>
    <property type="evidence" value="ECO:0007669"/>
    <property type="project" value="InterPro"/>
</dbReference>
<dbReference type="Gene3D" id="3.40.50.300">
    <property type="entry name" value="P-loop containing nucleotide triphosphate hydrolases"/>
    <property type="match status" value="1"/>
</dbReference>
<gene>
    <name evidence="7" type="ORF">IAB88_07880</name>
</gene>
<reference evidence="7" key="2">
    <citation type="journal article" date="2021" name="PeerJ">
        <title>Extensive microbial diversity within the chicken gut microbiome revealed by metagenomics and culture.</title>
        <authorList>
            <person name="Gilroy R."/>
            <person name="Ravi A."/>
            <person name="Getino M."/>
            <person name="Pursley I."/>
            <person name="Horton D.L."/>
            <person name="Alikhan N.F."/>
            <person name="Baker D."/>
            <person name="Gharbi K."/>
            <person name="Hall N."/>
            <person name="Watson M."/>
            <person name="Adriaenssens E.M."/>
            <person name="Foster-Nyarko E."/>
            <person name="Jarju S."/>
            <person name="Secka A."/>
            <person name="Antonio M."/>
            <person name="Oren A."/>
            <person name="Chaudhuri R.R."/>
            <person name="La Ragione R."/>
            <person name="Hildebrand F."/>
            <person name="Pallen M.J."/>
        </authorList>
    </citation>
    <scope>NUCLEOTIDE SEQUENCE</scope>
    <source>
        <strain evidence="7">6919</strain>
    </source>
</reference>
<feature type="coiled-coil region" evidence="4">
    <location>
        <begin position="510"/>
        <end position="544"/>
    </location>
</feature>
<evidence type="ECO:0000313" key="7">
    <source>
        <dbReference type="EMBL" id="MBO8476896.1"/>
    </source>
</evidence>
<feature type="domain" description="DNA mismatch repair proteins mutS family" evidence="6">
    <location>
        <begin position="301"/>
        <end position="486"/>
    </location>
</feature>
<protein>
    <submittedName>
        <fullName evidence="7">Endonuclease MutS2</fullName>
    </submittedName>
</protein>
<keyword evidence="7" id="KW-0255">Endonuclease</keyword>
<dbReference type="SMART" id="SM00534">
    <property type="entry name" value="MUTSac"/>
    <property type="match status" value="1"/>
</dbReference>
<evidence type="ECO:0000259" key="5">
    <source>
        <dbReference type="SMART" id="SM00533"/>
    </source>
</evidence>
<reference evidence="7" key="1">
    <citation type="submission" date="2020-10" db="EMBL/GenBank/DDBJ databases">
        <authorList>
            <person name="Gilroy R."/>
        </authorList>
    </citation>
    <scope>NUCLEOTIDE SEQUENCE</scope>
    <source>
        <strain evidence="7">6919</strain>
    </source>
</reference>
<proteinExistence type="predicted"/>
<dbReference type="PANTHER" id="PTHR48466">
    <property type="entry name" value="OS10G0509000 PROTEIN-RELATED"/>
    <property type="match status" value="1"/>
</dbReference>
<dbReference type="Proteomes" id="UP000823598">
    <property type="component" value="Unassembled WGS sequence"/>
</dbReference>
<dbReference type="InterPro" id="IPR007696">
    <property type="entry name" value="DNA_mismatch_repair_MutS_core"/>
</dbReference>
<keyword evidence="2" id="KW-0067">ATP-binding</keyword>
<evidence type="ECO:0000256" key="1">
    <source>
        <dbReference type="ARBA" id="ARBA00022741"/>
    </source>
</evidence>
<keyword evidence="4" id="KW-0175">Coiled coil</keyword>
<dbReference type="EMBL" id="JADIMC010000090">
    <property type="protein sequence ID" value="MBO8476896.1"/>
    <property type="molecule type" value="Genomic_DNA"/>
</dbReference>
<dbReference type="SUPFAM" id="SSF48334">
    <property type="entry name" value="DNA repair protein MutS, domain III"/>
    <property type="match status" value="1"/>
</dbReference>
<dbReference type="SMART" id="SM00533">
    <property type="entry name" value="MUTSd"/>
    <property type="match status" value="1"/>
</dbReference>
<keyword evidence="7" id="KW-0378">Hydrolase</keyword>
<dbReference type="InterPro" id="IPR005747">
    <property type="entry name" value="MutS2"/>
</dbReference>
<keyword evidence="7" id="KW-0540">Nuclease</keyword>
<dbReference type="GO" id="GO:0005524">
    <property type="term" value="F:ATP binding"/>
    <property type="evidence" value="ECO:0007669"/>
    <property type="project" value="UniProtKB-KW"/>
</dbReference>
<dbReference type="AlphaFoldDB" id="A0A9D9NKJ5"/>
<feature type="non-terminal residue" evidence="7">
    <location>
        <position position="545"/>
    </location>
</feature>
<sequence>MKFSSNYEEIKSQLLQTNEFLCILNSNEDFPNGNIHDLQAELKRIKTAGTYLTESELYRLGQTLASAIEIHSFFTEERKARYPELWKIGITLSLFPEIVELISHTVDKYGEIKDNASPELFDLRKSLISATSRMNGAMQRILSQYKQEGILDKDTNPAIRDGRLVIPVSPMNKRKVKGIVHDESATGKTIFIEPEEIVETNNRIREIEAEIRREIIRILIEVTSRIRPKIDELLPFYSIIGIFDFVRAKALFAQEIDASMPHLADTQEIEWYNARHPILQVALGKVGKSVVPLNIKLDKHTHILLISGPNAGGKSVCLKTVGIVQYMLQCGILPPVYSNSHFGIFNDLFIDIGDEQSIENELSTYSSHLSNMKYFMQHGNGKSLILIDEFGGGTEPQIGGAIAQAILKKLNDAGVFGVITTHYQNLKNFANETQGIVNGAMLYDRHLMQPLFQLSVGNPGSSFAIEIAKKIGIPADVLDYATDIVGSDYINMDKYLLDIARDRRYWENKRQDIRVERKKLEKIIEKYESDLQKLIAERKEIIKEA</sequence>
<dbReference type="InterPro" id="IPR027417">
    <property type="entry name" value="P-loop_NTPase"/>
</dbReference>
<dbReference type="GO" id="GO:0140664">
    <property type="term" value="F:ATP-dependent DNA damage sensor activity"/>
    <property type="evidence" value="ECO:0007669"/>
    <property type="project" value="InterPro"/>
</dbReference>
<evidence type="ECO:0000259" key="6">
    <source>
        <dbReference type="SMART" id="SM00534"/>
    </source>
</evidence>
<evidence type="ECO:0000256" key="3">
    <source>
        <dbReference type="ARBA" id="ARBA00023125"/>
    </source>
</evidence>
<dbReference type="InterPro" id="IPR036187">
    <property type="entry name" value="DNA_mismatch_repair_MutS_sf"/>
</dbReference>
<dbReference type="GO" id="GO:0004519">
    <property type="term" value="F:endonuclease activity"/>
    <property type="evidence" value="ECO:0007669"/>
    <property type="project" value="UniProtKB-KW"/>
</dbReference>
<dbReference type="GO" id="GO:0030983">
    <property type="term" value="F:mismatched DNA binding"/>
    <property type="evidence" value="ECO:0007669"/>
    <property type="project" value="InterPro"/>
</dbReference>
<dbReference type="SUPFAM" id="SSF52540">
    <property type="entry name" value="P-loop containing nucleoside triphosphate hydrolases"/>
    <property type="match status" value="1"/>
</dbReference>
<keyword evidence="3" id="KW-0238">DNA-binding</keyword>
<evidence type="ECO:0000256" key="4">
    <source>
        <dbReference type="SAM" id="Coils"/>
    </source>
</evidence>
<dbReference type="GO" id="GO:0006298">
    <property type="term" value="P:mismatch repair"/>
    <property type="evidence" value="ECO:0007669"/>
    <property type="project" value="InterPro"/>
</dbReference>
<dbReference type="InterPro" id="IPR000432">
    <property type="entry name" value="DNA_mismatch_repair_MutS_C"/>
</dbReference>